<dbReference type="AlphaFoldDB" id="A0A8J4YDS1"/>
<gene>
    <name evidence="2" type="ORF">GWK47_045598</name>
</gene>
<comment type="caution">
    <text evidence="2">The sequence shown here is derived from an EMBL/GenBank/DDBJ whole genome shotgun (WGS) entry which is preliminary data.</text>
</comment>
<dbReference type="OrthoDB" id="272985at2759"/>
<dbReference type="PANTHER" id="PTHR23274">
    <property type="entry name" value="DNA HELICASE-RELATED"/>
    <property type="match status" value="1"/>
</dbReference>
<name>A0A8J4YDS1_CHIOP</name>
<sequence>MPGLPQHDITLKTGVPVMVLRNICPPGIVNGTICVVRVISANVLQLQVITGPSRGDDFYLPRVPIITQAASGTGFRMQRLQFSIHAAFAMTINNCQGQTKSYVGVYLPTPRAGQYLNTFVFKYVFKCAPHDGQCPSPTISVVLTPCLKQPALSDCGSLVSNHLNPALHASPY</sequence>
<proteinExistence type="predicted"/>
<keyword evidence="3" id="KW-1185">Reference proteome</keyword>
<dbReference type="Proteomes" id="UP000770661">
    <property type="component" value="Unassembled WGS sequence"/>
</dbReference>
<dbReference type="InterPro" id="IPR027417">
    <property type="entry name" value="P-loop_NTPase"/>
</dbReference>
<dbReference type="Pfam" id="PF21530">
    <property type="entry name" value="Pif1_2B_dom"/>
    <property type="match status" value="1"/>
</dbReference>
<dbReference type="PANTHER" id="PTHR23274:SF51">
    <property type="entry name" value="OS03G0423850 PROTEIN"/>
    <property type="match status" value="1"/>
</dbReference>
<evidence type="ECO:0000313" key="3">
    <source>
        <dbReference type="Proteomes" id="UP000770661"/>
    </source>
</evidence>
<accession>A0A8J4YDS1</accession>
<dbReference type="EMBL" id="JACEEZ010010405">
    <property type="protein sequence ID" value="KAG0721851.1"/>
    <property type="molecule type" value="Genomic_DNA"/>
</dbReference>
<organism evidence="2 3">
    <name type="scientific">Chionoecetes opilio</name>
    <name type="common">Atlantic snow crab</name>
    <name type="synonym">Cancer opilio</name>
    <dbReference type="NCBI Taxonomy" id="41210"/>
    <lineage>
        <taxon>Eukaryota</taxon>
        <taxon>Metazoa</taxon>
        <taxon>Ecdysozoa</taxon>
        <taxon>Arthropoda</taxon>
        <taxon>Crustacea</taxon>
        <taxon>Multicrustacea</taxon>
        <taxon>Malacostraca</taxon>
        <taxon>Eumalacostraca</taxon>
        <taxon>Eucarida</taxon>
        <taxon>Decapoda</taxon>
        <taxon>Pleocyemata</taxon>
        <taxon>Brachyura</taxon>
        <taxon>Eubrachyura</taxon>
        <taxon>Majoidea</taxon>
        <taxon>Majidae</taxon>
        <taxon>Chionoecetes</taxon>
    </lineage>
</organism>
<dbReference type="SUPFAM" id="SSF52540">
    <property type="entry name" value="P-loop containing nucleoside triphosphate hydrolases"/>
    <property type="match status" value="1"/>
</dbReference>
<dbReference type="GO" id="GO:0006260">
    <property type="term" value="P:DNA replication"/>
    <property type="evidence" value="ECO:0007669"/>
    <property type="project" value="TreeGrafter"/>
</dbReference>
<reference evidence="2" key="1">
    <citation type="submission" date="2020-07" db="EMBL/GenBank/DDBJ databases">
        <title>The High-quality genome of the commercially important snow crab, Chionoecetes opilio.</title>
        <authorList>
            <person name="Jeong J.-H."/>
            <person name="Ryu S."/>
        </authorList>
    </citation>
    <scope>NUCLEOTIDE SEQUENCE</scope>
    <source>
        <strain evidence="2">MADBK_172401_WGS</strain>
        <tissue evidence="2">Digestive gland</tissue>
    </source>
</reference>
<evidence type="ECO:0000259" key="1">
    <source>
        <dbReference type="Pfam" id="PF21530"/>
    </source>
</evidence>
<feature type="domain" description="DNA helicase Pif1-like 2B" evidence="1">
    <location>
        <begin position="2"/>
        <end position="36"/>
    </location>
</feature>
<evidence type="ECO:0000313" key="2">
    <source>
        <dbReference type="EMBL" id="KAG0721851.1"/>
    </source>
</evidence>
<dbReference type="GO" id="GO:0005657">
    <property type="term" value="C:replication fork"/>
    <property type="evidence" value="ECO:0007669"/>
    <property type="project" value="TreeGrafter"/>
</dbReference>
<dbReference type="InterPro" id="IPR049163">
    <property type="entry name" value="Pif1-like_2B_dom"/>
</dbReference>
<protein>
    <recommendedName>
        <fullName evidence="1">DNA helicase Pif1-like 2B domain-containing protein</fullName>
    </recommendedName>
</protein>